<dbReference type="AlphaFoldDB" id="A0A0E0MFQ7"/>
<reference evidence="1" key="2">
    <citation type="submission" date="2018-05" db="EMBL/GenBank/DDBJ databases">
        <title>OpunRS2 (Oryza punctata Reference Sequence Version 2).</title>
        <authorList>
            <person name="Zhang J."/>
            <person name="Kudrna D."/>
            <person name="Lee S."/>
            <person name="Talag J."/>
            <person name="Welchert J."/>
            <person name="Wing R.A."/>
        </authorList>
    </citation>
    <scope>NUCLEOTIDE SEQUENCE [LARGE SCALE GENOMIC DNA]</scope>
</reference>
<organism evidence="1">
    <name type="scientific">Oryza punctata</name>
    <name type="common">Red rice</name>
    <dbReference type="NCBI Taxonomy" id="4537"/>
    <lineage>
        <taxon>Eukaryota</taxon>
        <taxon>Viridiplantae</taxon>
        <taxon>Streptophyta</taxon>
        <taxon>Embryophyta</taxon>
        <taxon>Tracheophyta</taxon>
        <taxon>Spermatophyta</taxon>
        <taxon>Magnoliopsida</taxon>
        <taxon>Liliopsida</taxon>
        <taxon>Poales</taxon>
        <taxon>Poaceae</taxon>
        <taxon>BOP clade</taxon>
        <taxon>Oryzoideae</taxon>
        <taxon>Oryzeae</taxon>
        <taxon>Oryzinae</taxon>
        <taxon>Oryza</taxon>
    </lineage>
</organism>
<reference evidence="1" key="1">
    <citation type="submission" date="2015-04" db="UniProtKB">
        <authorList>
            <consortium name="EnsemblPlants"/>
        </authorList>
    </citation>
    <scope>IDENTIFICATION</scope>
</reference>
<proteinExistence type="predicted"/>
<sequence length="97" mass="10429">MSYTIIVVVILEPYTVTPPRVTVYTAKNNQKNRFHLYPSVILHWSTATVAFLAGDGAEKQGMAAALPKLSKGIDADSSDSLPLYTLAVAAALLLLPK</sequence>
<evidence type="ECO:0000313" key="2">
    <source>
        <dbReference type="Proteomes" id="UP000026962"/>
    </source>
</evidence>
<protein>
    <submittedName>
        <fullName evidence="1">Uncharacterized protein</fullName>
    </submittedName>
</protein>
<dbReference type="EnsemblPlants" id="OPUNC11G12280.1">
    <property type="protein sequence ID" value="OPUNC11G12280.1"/>
    <property type="gene ID" value="OPUNC11G12280"/>
</dbReference>
<dbReference type="HOGENOM" id="CLU_2350358_0_0_1"/>
<keyword evidence="2" id="KW-1185">Reference proteome</keyword>
<dbReference type="Gramene" id="OPUNC11G12280.1">
    <property type="protein sequence ID" value="OPUNC11G12280.1"/>
    <property type="gene ID" value="OPUNC11G12280"/>
</dbReference>
<accession>A0A0E0MFQ7</accession>
<dbReference type="Proteomes" id="UP000026962">
    <property type="component" value="Chromosome 11"/>
</dbReference>
<name>A0A0E0MFQ7_ORYPU</name>
<evidence type="ECO:0000313" key="1">
    <source>
        <dbReference type="EnsemblPlants" id="OPUNC11G12280.1"/>
    </source>
</evidence>